<keyword evidence="2" id="KW-1185">Reference proteome</keyword>
<evidence type="ECO:0000313" key="1">
    <source>
        <dbReference type="EMBL" id="EYC38541.1"/>
    </source>
</evidence>
<dbReference type="EMBL" id="JARK01000311">
    <property type="protein sequence ID" value="EYC38541.1"/>
    <property type="molecule type" value="Genomic_DNA"/>
</dbReference>
<name>A0A016WG38_9BILA</name>
<sequence length="103" mass="12324">MTWRELAHEGEPPFASRRMRWIGFTVGKKYFFPLFTYKLYAMLSTMHFNTLTLAELAGERRVQRVVEVQRKYITRTSRIVFKSPVQQLWRNQITQAVLEARRG</sequence>
<dbReference type="Proteomes" id="UP000024635">
    <property type="component" value="Unassembled WGS sequence"/>
</dbReference>
<accession>A0A016WG38</accession>
<proteinExistence type="predicted"/>
<organism evidence="1 2">
    <name type="scientific">Ancylostoma ceylanicum</name>
    <dbReference type="NCBI Taxonomy" id="53326"/>
    <lineage>
        <taxon>Eukaryota</taxon>
        <taxon>Metazoa</taxon>
        <taxon>Ecdysozoa</taxon>
        <taxon>Nematoda</taxon>
        <taxon>Chromadorea</taxon>
        <taxon>Rhabditida</taxon>
        <taxon>Rhabditina</taxon>
        <taxon>Rhabditomorpha</taxon>
        <taxon>Strongyloidea</taxon>
        <taxon>Ancylostomatidae</taxon>
        <taxon>Ancylostomatinae</taxon>
        <taxon>Ancylostoma</taxon>
    </lineage>
</organism>
<protein>
    <submittedName>
        <fullName evidence="1">Uncharacterized protein</fullName>
    </submittedName>
</protein>
<evidence type="ECO:0000313" key="2">
    <source>
        <dbReference type="Proteomes" id="UP000024635"/>
    </source>
</evidence>
<gene>
    <name evidence="1" type="primary">Acey_s0711.g1739</name>
    <name evidence="1" type="ORF">Y032_0711g1739</name>
</gene>
<reference evidence="2" key="1">
    <citation type="journal article" date="2015" name="Nat. Genet.">
        <title>The genome and transcriptome of the zoonotic hookworm Ancylostoma ceylanicum identify infection-specific gene families.</title>
        <authorList>
            <person name="Schwarz E.M."/>
            <person name="Hu Y."/>
            <person name="Antoshechkin I."/>
            <person name="Miller M.M."/>
            <person name="Sternberg P.W."/>
            <person name="Aroian R.V."/>
        </authorList>
    </citation>
    <scope>NUCLEOTIDE SEQUENCE</scope>
    <source>
        <strain evidence="2">HY135</strain>
    </source>
</reference>
<comment type="caution">
    <text evidence="1">The sequence shown here is derived from an EMBL/GenBank/DDBJ whole genome shotgun (WGS) entry which is preliminary data.</text>
</comment>
<dbReference type="AlphaFoldDB" id="A0A016WG38"/>